<dbReference type="SUPFAM" id="SSF52540">
    <property type="entry name" value="P-loop containing nucleoside triphosphate hydrolases"/>
    <property type="match status" value="1"/>
</dbReference>
<protein>
    <submittedName>
        <fullName evidence="5">Uncharacterized protein</fullName>
    </submittedName>
</protein>
<dbReference type="NCBIfam" id="TIGR00231">
    <property type="entry name" value="small_GTP"/>
    <property type="match status" value="1"/>
</dbReference>
<dbReference type="InterPro" id="IPR050209">
    <property type="entry name" value="Rab_GTPases_membrane_traffic"/>
</dbReference>
<dbReference type="SMART" id="SM00176">
    <property type="entry name" value="RAN"/>
    <property type="match status" value="1"/>
</dbReference>
<dbReference type="PANTHER" id="PTHR47979">
    <property type="entry name" value="DRAB11-RELATED"/>
    <property type="match status" value="1"/>
</dbReference>
<evidence type="ECO:0000313" key="5">
    <source>
        <dbReference type="EMBL" id="GJJ78076.1"/>
    </source>
</evidence>
<organism evidence="5 6">
    <name type="scientific">Entomortierella parvispora</name>
    <dbReference type="NCBI Taxonomy" id="205924"/>
    <lineage>
        <taxon>Eukaryota</taxon>
        <taxon>Fungi</taxon>
        <taxon>Fungi incertae sedis</taxon>
        <taxon>Mucoromycota</taxon>
        <taxon>Mortierellomycotina</taxon>
        <taxon>Mortierellomycetes</taxon>
        <taxon>Mortierellales</taxon>
        <taxon>Mortierellaceae</taxon>
        <taxon>Entomortierella</taxon>
    </lineage>
</organism>
<dbReference type="EMBL" id="BQFW01000014">
    <property type="protein sequence ID" value="GJJ78076.1"/>
    <property type="molecule type" value="Genomic_DNA"/>
</dbReference>
<sequence length="221" mass="24309">MMIVTDASPTYVVSLVILGDSGVGKTALMKQFVSGEFSPEGISTVGVEYGTRTVSIHEKTLQLRISDTAGQERFKAISLQYYRRAAGVLLVYDVTRRAGFEGLDAWVDKIRDAACANVTIMAVGNKKDLEGQRVVSYDEGKAFADRKDILFLETSASDAFSAEDAFMNLTIAICDKIDRQLLRNESHGITVLKSAAKTRADSIHDLRVKDIFQKKREGPCC</sequence>
<keyword evidence="4" id="KW-0449">Lipoprotein</keyword>
<proteinExistence type="inferred from homology"/>
<reference evidence="5" key="1">
    <citation type="submission" date="2021-11" db="EMBL/GenBank/DDBJ databases">
        <authorList>
            <person name="Herlambang A."/>
            <person name="Guo Y."/>
            <person name="Takashima Y."/>
            <person name="Nishizawa T."/>
        </authorList>
    </citation>
    <scope>NUCLEOTIDE SEQUENCE</scope>
    <source>
        <strain evidence="5">E1425</strain>
    </source>
</reference>
<dbReference type="InterPro" id="IPR001806">
    <property type="entry name" value="Small_GTPase"/>
</dbReference>
<dbReference type="PROSITE" id="PS51419">
    <property type="entry name" value="RAB"/>
    <property type="match status" value="1"/>
</dbReference>
<accession>A0A9P3HK32</accession>
<dbReference type="FunFam" id="3.40.50.300:FF:001129">
    <property type="entry name" value="ras-related protein Rab-44 isoform X2"/>
    <property type="match status" value="1"/>
</dbReference>
<dbReference type="OrthoDB" id="2371960at2759"/>
<evidence type="ECO:0000256" key="3">
    <source>
        <dbReference type="ARBA" id="ARBA00023134"/>
    </source>
</evidence>
<dbReference type="InterPro" id="IPR005225">
    <property type="entry name" value="Small_GTP-bd"/>
</dbReference>
<evidence type="ECO:0000256" key="2">
    <source>
        <dbReference type="ARBA" id="ARBA00022741"/>
    </source>
</evidence>
<evidence type="ECO:0000256" key="4">
    <source>
        <dbReference type="ARBA" id="ARBA00023288"/>
    </source>
</evidence>
<evidence type="ECO:0000313" key="6">
    <source>
        <dbReference type="Proteomes" id="UP000827284"/>
    </source>
</evidence>
<keyword evidence="2" id="KW-0547">Nucleotide-binding</keyword>
<reference evidence="5" key="2">
    <citation type="journal article" date="2022" name="Microbiol. Resour. Announc.">
        <title>Whole-Genome Sequence of Entomortierella parvispora E1425, a Mucoromycotan Fungus Associated with Burkholderiaceae-Related Endosymbiotic Bacteria.</title>
        <authorList>
            <person name="Herlambang A."/>
            <person name="Guo Y."/>
            <person name="Takashima Y."/>
            <person name="Narisawa K."/>
            <person name="Ohta H."/>
            <person name="Nishizawa T."/>
        </authorList>
    </citation>
    <scope>NUCLEOTIDE SEQUENCE</scope>
    <source>
        <strain evidence="5">E1425</strain>
    </source>
</reference>
<dbReference type="AlphaFoldDB" id="A0A9P3HK32"/>
<dbReference type="GO" id="GO:0003924">
    <property type="term" value="F:GTPase activity"/>
    <property type="evidence" value="ECO:0007669"/>
    <property type="project" value="InterPro"/>
</dbReference>
<keyword evidence="3" id="KW-0342">GTP-binding</keyword>
<dbReference type="PRINTS" id="PR00449">
    <property type="entry name" value="RASTRNSFRMNG"/>
</dbReference>
<gene>
    <name evidence="5" type="ORF">EMPS_10435</name>
</gene>
<name>A0A9P3HK32_9FUNG</name>
<dbReference type="CDD" id="cd00154">
    <property type="entry name" value="Rab"/>
    <property type="match status" value="1"/>
</dbReference>
<dbReference type="SMART" id="SM00174">
    <property type="entry name" value="RHO"/>
    <property type="match status" value="1"/>
</dbReference>
<dbReference type="PROSITE" id="PS51421">
    <property type="entry name" value="RAS"/>
    <property type="match status" value="1"/>
</dbReference>
<dbReference type="Pfam" id="PF00071">
    <property type="entry name" value="Ras"/>
    <property type="match status" value="1"/>
</dbReference>
<keyword evidence="6" id="KW-1185">Reference proteome</keyword>
<dbReference type="SMART" id="SM00175">
    <property type="entry name" value="RAB"/>
    <property type="match status" value="1"/>
</dbReference>
<comment type="caution">
    <text evidence="5">The sequence shown here is derived from an EMBL/GenBank/DDBJ whole genome shotgun (WGS) entry which is preliminary data.</text>
</comment>
<dbReference type="SMART" id="SM00173">
    <property type="entry name" value="RAS"/>
    <property type="match status" value="1"/>
</dbReference>
<comment type="similarity">
    <text evidence="1">Belongs to the small GTPase superfamily. Rab family.</text>
</comment>
<dbReference type="InterPro" id="IPR027417">
    <property type="entry name" value="P-loop_NTPase"/>
</dbReference>
<dbReference type="Proteomes" id="UP000827284">
    <property type="component" value="Unassembled WGS sequence"/>
</dbReference>
<dbReference type="Gene3D" id="3.40.50.300">
    <property type="entry name" value="P-loop containing nucleotide triphosphate hydrolases"/>
    <property type="match status" value="1"/>
</dbReference>
<dbReference type="GO" id="GO:0005525">
    <property type="term" value="F:GTP binding"/>
    <property type="evidence" value="ECO:0007669"/>
    <property type="project" value="UniProtKB-KW"/>
</dbReference>
<evidence type="ECO:0000256" key="1">
    <source>
        <dbReference type="ARBA" id="ARBA00006270"/>
    </source>
</evidence>